<name>A0A1B8TPU0_9FLAO</name>
<dbReference type="AlphaFoldDB" id="A0A1B8TPU0"/>
<evidence type="ECO:0000256" key="1">
    <source>
        <dbReference type="SAM" id="MobiDB-lite"/>
    </source>
</evidence>
<gene>
    <name evidence="3" type="ORF">LPB301_16490</name>
</gene>
<keyword evidence="2" id="KW-0472">Membrane</keyword>
<dbReference type="EMBL" id="LSFL01000042">
    <property type="protein sequence ID" value="OBY61653.1"/>
    <property type="molecule type" value="Genomic_DNA"/>
</dbReference>
<comment type="caution">
    <text evidence="3">The sequence shown here is derived from an EMBL/GenBank/DDBJ whole genome shotgun (WGS) entry which is preliminary data.</text>
</comment>
<dbReference type="Gene3D" id="1.20.120.1490">
    <property type="match status" value="1"/>
</dbReference>
<dbReference type="Proteomes" id="UP000092612">
    <property type="component" value="Unassembled WGS sequence"/>
</dbReference>
<organism evidence="3 4">
    <name type="scientific">Polaribacter reichenbachii</name>
    <dbReference type="NCBI Taxonomy" id="996801"/>
    <lineage>
        <taxon>Bacteria</taxon>
        <taxon>Pseudomonadati</taxon>
        <taxon>Bacteroidota</taxon>
        <taxon>Flavobacteriia</taxon>
        <taxon>Flavobacteriales</taxon>
        <taxon>Flavobacteriaceae</taxon>
    </lineage>
</organism>
<keyword evidence="2" id="KW-0812">Transmembrane</keyword>
<dbReference type="OrthoDB" id="1202605at2"/>
<keyword evidence="4" id="KW-1185">Reference proteome</keyword>
<feature type="region of interest" description="Disordered" evidence="1">
    <location>
        <begin position="136"/>
        <end position="169"/>
    </location>
</feature>
<accession>A0A1B8TPU0</accession>
<protein>
    <recommendedName>
        <fullName evidence="5">Periplasmic heavy metal sensor</fullName>
    </recommendedName>
</protein>
<evidence type="ECO:0000313" key="3">
    <source>
        <dbReference type="EMBL" id="OBY61653.1"/>
    </source>
</evidence>
<evidence type="ECO:0008006" key="5">
    <source>
        <dbReference type="Google" id="ProtNLM"/>
    </source>
</evidence>
<dbReference type="RefSeq" id="WP_068364787.1">
    <property type="nucleotide sequence ID" value="NZ_CP019337.1"/>
</dbReference>
<dbReference type="STRING" id="996801.BW723_11275"/>
<sequence length="169" mass="19512">MKSKLLPILLVVLILLNGVLIFMLIKKPHLNRKNNAERGFLIEQLQFSEEQQEKFKSLDNIHRKKMLNFDQRIRKQKDILFNSFADETKNIDSLATVAGNLEIKKELEVFHFFKSVRKICTSEQQKKFDVIINNAIKGNNSRPPVNGENHLPRREGMPPRGEGMPPPPG</sequence>
<evidence type="ECO:0000313" key="4">
    <source>
        <dbReference type="Proteomes" id="UP000092612"/>
    </source>
</evidence>
<reference evidence="4" key="1">
    <citation type="submission" date="2016-02" db="EMBL/GenBank/DDBJ databases">
        <title>Paenibacillus sp. LPB0068, isolated from Crassostrea gigas.</title>
        <authorList>
            <person name="Shin S.-K."/>
            <person name="Yi H."/>
        </authorList>
    </citation>
    <scope>NUCLEOTIDE SEQUENCE [LARGE SCALE GENOMIC DNA]</scope>
    <source>
        <strain evidence="4">KCTC 23969</strain>
    </source>
</reference>
<dbReference type="KEGG" id="prn:BW723_11275"/>
<keyword evidence="2" id="KW-1133">Transmembrane helix</keyword>
<proteinExistence type="predicted"/>
<feature type="transmembrane region" description="Helical" evidence="2">
    <location>
        <begin position="6"/>
        <end position="25"/>
    </location>
</feature>
<evidence type="ECO:0000256" key="2">
    <source>
        <dbReference type="SAM" id="Phobius"/>
    </source>
</evidence>